<organism evidence="3 4">
    <name type="scientific">Rathayibacter caricis DSM 15933</name>
    <dbReference type="NCBI Taxonomy" id="1328867"/>
    <lineage>
        <taxon>Bacteria</taxon>
        <taxon>Bacillati</taxon>
        <taxon>Actinomycetota</taxon>
        <taxon>Actinomycetes</taxon>
        <taxon>Micrococcales</taxon>
        <taxon>Microbacteriaceae</taxon>
        <taxon>Rathayibacter</taxon>
    </lineage>
</organism>
<feature type="region of interest" description="Disordered" evidence="1">
    <location>
        <begin position="143"/>
        <end position="165"/>
    </location>
</feature>
<dbReference type="Gene3D" id="2.50.20.10">
    <property type="entry name" value="Lipoprotein localisation LolA/LolB/LppX"/>
    <property type="match status" value="1"/>
</dbReference>
<protein>
    <recommendedName>
        <fullName evidence="5">DUF2092 domain-containing protein</fullName>
    </recommendedName>
</protein>
<feature type="chain" id="PRO_5015662119" description="DUF2092 domain-containing protein" evidence="2">
    <location>
        <begin position="32"/>
        <end position="370"/>
    </location>
</feature>
<dbReference type="InterPro" id="IPR029046">
    <property type="entry name" value="LolA/LolB/LppX"/>
</dbReference>
<keyword evidence="2" id="KW-0732">Signal</keyword>
<evidence type="ECO:0000313" key="3">
    <source>
        <dbReference type="EMBL" id="PTL74118.1"/>
    </source>
</evidence>
<sequence length="370" mass="37079">MSTTWKRWAPAAAVPLVVVAAAVALPLSASAAGDLPEKTASELLTFAAENEVTAFSGEIEQSSDLGLPDLSALGGSAPGSSGSDASPAGALMELATGSHEARVFVDAEQGARLQVLDRLAERDVVATKGEGVWVYDSAENTATHFLPPESGEAAPDTVPSGEVPTPSSIAEDLLASIDPTTAVAVGSDVEVAGRDAYELVLTPREGSTLVGSVTVSIDGETGLPLGVAVTARGGTAPAFSVAYSSIDFDAPDAAMFAFTAPEGAEVVEKAAPEHDSAIEPGAESSDAESFEAESSSAQSSDVVTTGTGWATVVELPAGDSEALASLDAVTTRVDGGRALESALVSVLLTDDGRVLAGSVPVDVLVDAAGR</sequence>
<feature type="compositionally biased region" description="Low complexity" evidence="1">
    <location>
        <begin position="69"/>
        <end position="88"/>
    </location>
</feature>
<dbReference type="InterPro" id="IPR052944">
    <property type="entry name" value="Sporulation_related"/>
</dbReference>
<dbReference type="RefSeq" id="WP_107575351.1">
    <property type="nucleotide sequence ID" value="NZ_PZPL01000001.1"/>
</dbReference>
<evidence type="ECO:0000313" key="4">
    <source>
        <dbReference type="Proteomes" id="UP000241085"/>
    </source>
</evidence>
<evidence type="ECO:0000256" key="2">
    <source>
        <dbReference type="SAM" id="SignalP"/>
    </source>
</evidence>
<dbReference type="PANTHER" id="PTHR37507">
    <property type="entry name" value="SPORULATION PROTEIN YDCC"/>
    <property type="match status" value="1"/>
</dbReference>
<comment type="caution">
    <text evidence="3">The sequence shown here is derived from an EMBL/GenBank/DDBJ whole genome shotgun (WGS) entry which is preliminary data.</text>
</comment>
<accession>A0A2T4UX77</accession>
<dbReference type="PANTHER" id="PTHR37507:SF2">
    <property type="entry name" value="SPORULATION PROTEIN YDCC"/>
    <property type="match status" value="1"/>
</dbReference>
<feature type="region of interest" description="Disordered" evidence="1">
    <location>
        <begin position="270"/>
        <end position="303"/>
    </location>
</feature>
<keyword evidence="4" id="KW-1185">Reference proteome</keyword>
<reference evidence="3 4" key="1">
    <citation type="submission" date="2018-03" db="EMBL/GenBank/DDBJ databases">
        <title>Bacteriophage NCPPB3778 and a type I-E CRISPR drive the evolution of the US Biological Select Agent, Rathayibacter toxicus.</title>
        <authorList>
            <person name="Davis E.W.II."/>
            <person name="Tabima J.F."/>
            <person name="Weisberg A.J."/>
            <person name="Dantas Lopes L."/>
            <person name="Wiseman M.S."/>
            <person name="Wiseman M.S."/>
            <person name="Pupko T."/>
            <person name="Belcher M.S."/>
            <person name="Sechler A.J."/>
            <person name="Tancos M.A."/>
            <person name="Schroeder B.K."/>
            <person name="Murray T.D."/>
            <person name="Luster D.G."/>
            <person name="Schneider W.L."/>
            <person name="Rogers E."/>
            <person name="Andreote F.D."/>
            <person name="Grunwald N.J."/>
            <person name="Putnam M.L."/>
            <person name="Chang J.H."/>
        </authorList>
    </citation>
    <scope>NUCLEOTIDE SEQUENCE [LARGE SCALE GENOMIC DNA]</scope>
    <source>
        <strain evidence="3 4">DSM 15933</strain>
    </source>
</reference>
<dbReference type="Proteomes" id="UP000241085">
    <property type="component" value="Unassembled WGS sequence"/>
</dbReference>
<name>A0A2T4UX77_9MICO</name>
<gene>
    <name evidence="3" type="ORF">C1I63_15580</name>
</gene>
<feature type="region of interest" description="Disordered" evidence="1">
    <location>
        <begin position="66"/>
        <end position="88"/>
    </location>
</feature>
<dbReference type="EMBL" id="PZPL01000001">
    <property type="protein sequence ID" value="PTL74118.1"/>
    <property type="molecule type" value="Genomic_DNA"/>
</dbReference>
<dbReference type="SUPFAM" id="SSF89392">
    <property type="entry name" value="Prokaryotic lipoproteins and lipoprotein localization factors"/>
    <property type="match status" value="1"/>
</dbReference>
<feature type="signal peptide" evidence="2">
    <location>
        <begin position="1"/>
        <end position="31"/>
    </location>
</feature>
<proteinExistence type="predicted"/>
<evidence type="ECO:0000256" key="1">
    <source>
        <dbReference type="SAM" id="MobiDB-lite"/>
    </source>
</evidence>
<evidence type="ECO:0008006" key="5">
    <source>
        <dbReference type="Google" id="ProtNLM"/>
    </source>
</evidence>
<dbReference type="AlphaFoldDB" id="A0A2T4UX77"/>
<feature type="compositionally biased region" description="Low complexity" evidence="1">
    <location>
        <begin position="292"/>
        <end position="303"/>
    </location>
</feature>